<keyword evidence="4" id="KW-0418">Kinase</keyword>
<evidence type="ECO:0000313" key="10">
    <source>
        <dbReference type="EMBL" id="HJE51289.1"/>
    </source>
</evidence>
<evidence type="ECO:0000259" key="8">
    <source>
        <dbReference type="Pfam" id="PF08544"/>
    </source>
</evidence>
<dbReference type="PANTHER" id="PTHR10457">
    <property type="entry name" value="MEVALONATE KINASE/GALACTOKINASE"/>
    <property type="match status" value="1"/>
</dbReference>
<keyword evidence="3" id="KW-0547">Nucleotide-binding</keyword>
<sequence length="395" mass="42071">MKWFVPGRLEVLGKHTDYAGGRSLLAAVDRGVTVEISDDDEGFTITSTAVEGELTLTPNTIPDLPKGHWGYYVQAVLDRLVLNFGELKPARITVDSNLPLASGMSSSSALVVAVSLGLIDHNNLTQRREWAANIKDRIDLAGYMATMENGLTFGTLEGLRGVGTFGGSEDHTAMLCCKADQLTEFTFCPIEEQRSVPFPAEWAFVVAVSGVLAEKTGAALESYNNASLRARELTEAWNDATGRDDAVLADALASDEDALEGLRAISAHDPALSARLTAFVTESEVAIPRAIKALEAGDMVAFGKAAELSHRNADEALGNQIPETNRLQSLANELGATASAGFGAGFGGSVWALVPTEQAQEFADRWLSAYVNEFPQVQGTASTIVTRPSGPARRV</sequence>
<dbReference type="GO" id="GO:0005829">
    <property type="term" value="C:cytosol"/>
    <property type="evidence" value="ECO:0007669"/>
    <property type="project" value="TreeGrafter"/>
</dbReference>
<evidence type="ECO:0000256" key="6">
    <source>
        <dbReference type="ARBA" id="ARBA00023144"/>
    </source>
</evidence>
<evidence type="ECO:0000259" key="7">
    <source>
        <dbReference type="Pfam" id="PF00288"/>
    </source>
</evidence>
<evidence type="ECO:0000256" key="1">
    <source>
        <dbReference type="ARBA" id="ARBA00006566"/>
    </source>
</evidence>
<dbReference type="Pfam" id="PF10509">
    <property type="entry name" value="GalKase_gal_bdg"/>
    <property type="match status" value="1"/>
</dbReference>
<dbReference type="PIRSF" id="PIRSF000530">
    <property type="entry name" value="Galactokinase"/>
    <property type="match status" value="1"/>
</dbReference>
<accession>A0A921JQ79</accession>
<evidence type="ECO:0000256" key="3">
    <source>
        <dbReference type="ARBA" id="ARBA00022741"/>
    </source>
</evidence>
<keyword evidence="6" id="KW-0119">Carbohydrate metabolism</keyword>
<dbReference type="InterPro" id="IPR013750">
    <property type="entry name" value="GHMP_kinase_C_dom"/>
</dbReference>
<evidence type="ECO:0000256" key="4">
    <source>
        <dbReference type="ARBA" id="ARBA00022777"/>
    </source>
</evidence>
<dbReference type="InterPro" id="IPR000705">
    <property type="entry name" value="Galactokinase"/>
</dbReference>
<evidence type="ECO:0000259" key="9">
    <source>
        <dbReference type="Pfam" id="PF10509"/>
    </source>
</evidence>
<dbReference type="Pfam" id="PF00288">
    <property type="entry name" value="GHMP_kinases_N"/>
    <property type="match status" value="1"/>
</dbReference>
<reference evidence="10" key="1">
    <citation type="journal article" date="2021" name="PeerJ">
        <title>Extensive microbial diversity within the chicken gut microbiome revealed by metagenomics and culture.</title>
        <authorList>
            <person name="Gilroy R."/>
            <person name="Ravi A."/>
            <person name="Getino M."/>
            <person name="Pursley I."/>
            <person name="Horton D.L."/>
            <person name="Alikhan N.F."/>
            <person name="Baker D."/>
            <person name="Gharbi K."/>
            <person name="Hall N."/>
            <person name="Watson M."/>
            <person name="Adriaenssens E.M."/>
            <person name="Foster-Nyarko E."/>
            <person name="Jarju S."/>
            <person name="Secka A."/>
            <person name="Antonio M."/>
            <person name="Oren A."/>
            <person name="Chaudhuri R.R."/>
            <person name="La Ragione R."/>
            <person name="Hildebrand F."/>
            <person name="Pallen M.J."/>
        </authorList>
    </citation>
    <scope>NUCLEOTIDE SEQUENCE</scope>
    <source>
        <strain evidence="10">ChiGjej3B3-7470</strain>
    </source>
</reference>
<feature type="domain" description="GHMP kinase C-terminal" evidence="8">
    <location>
        <begin position="290"/>
        <end position="371"/>
    </location>
</feature>
<dbReference type="SUPFAM" id="SSF54211">
    <property type="entry name" value="Ribosomal protein S5 domain 2-like"/>
    <property type="match status" value="1"/>
</dbReference>
<dbReference type="GO" id="GO:0005524">
    <property type="term" value="F:ATP binding"/>
    <property type="evidence" value="ECO:0007669"/>
    <property type="project" value="UniProtKB-KW"/>
</dbReference>
<dbReference type="PANTHER" id="PTHR10457:SF7">
    <property type="entry name" value="GALACTOKINASE-RELATED"/>
    <property type="match status" value="1"/>
</dbReference>
<dbReference type="PROSITE" id="PS00627">
    <property type="entry name" value="GHMP_KINASES_ATP"/>
    <property type="match status" value="1"/>
</dbReference>
<dbReference type="Gene3D" id="3.30.70.890">
    <property type="entry name" value="GHMP kinase, C-terminal domain"/>
    <property type="match status" value="1"/>
</dbReference>
<name>A0A921JQ79_9ACTN</name>
<organism evidence="10 11">
    <name type="scientific">Tessaracoccus flavescens</name>
    <dbReference type="NCBI Taxonomy" id="399497"/>
    <lineage>
        <taxon>Bacteria</taxon>
        <taxon>Bacillati</taxon>
        <taxon>Actinomycetota</taxon>
        <taxon>Actinomycetes</taxon>
        <taxon>Propionibacteriales</taxon>
        <taxon>Propionibacteriaceae</taxon>
        <taxon>Tessaracoccus</taxon>
    </lineage>
</organism>
<gene>
    <name evidence="10" type="ORF">K8V15_04825</name>
</gene>
<comment type="similarity">
    <text evidence="1">Belongs to the GHMP kinase family. GalK subfamily.</text>
</comment>
<evidence type="ECO:0000256" key="2">
    <source>
        <dbReference type="ARBA" id="ARBA00022679"/>
    </source>
</evidence>
<dbReference type="Pfam" id="PF08544">
    <property type="entry name" value="GHMP_kinases_C"/>
    <property type="match status" value="1"/>
</dbReference>
<dbReference type="Gene3D" id="3.30.230.10">
    <property type="match status" value="1"/>
</dbReference>
<reference evidence="10" key="2">
    <citation type="submission" date="2021-09" db="EMBL/GenBank/DDBJ databases">
        <authorList>
            <person name="Gilroy R."/>
        </authorList>
    </citation>
    <scope>NUCLEOTIDE SEQUENCE</scope>
    <source>
        <strain evidence="10">ChiGjej3B3-7470</strain>
    </source>
</reference>
<dbReference type="PRINTS" id="PR00473">
    <property type="entry name" value="GALCTOKINASE"/>
</dbReference>
<evidence type="ECO:0000256" key="5">
    <source>
        <dbReference type="ARBA" id="ARBA00022840"/>
    </source>
</evidence>
<dbReference type="PRINTS" id="PR00959">
    <property type="entry name" value="MEVGALKINASE"/>
</dbReference>
<keyword evidence="2" id="KW-0808">Transferase</keyword>
<dbReference type="InterPro" id="IPR036554">
    <property type="entry name" value="GHMP_kinase_C_sf"/>
</dbReference>
<keyword evidence="5" id="KW-0067">ATP-binding</keyword>
<feature type="domain" description="Galactokinase N-terminal" evidence="9">
    <location>
        <begin position="3"/>
        <end position="37"/>
    </location>
</feature>
<dbReference type="SUPFAM" id="SSF55060">
    <property type="entry name" value="GHMP Kinase, C-terminal domain"/>
    <property type="match status" value="1"/>
</dbReference>
<keyword evidence="6" id="KW-0299">Galactose metabolism</keyword>
<dbReference type="AlphaFoldDB" id="A0A921JQ79"/>
<dbReference type="InterPro" id="IPR019539">
    <property type="entry name" value="GalKase_N"/>
</dbReference>
<dbReference type="InterPro" id="IPR006206">
    <property type="entry name" value="Mevalonate/galactokinase"/>
</dbReference>
<dbReference type="InterPro" id="IPR020568">
    <property type="entry name" value="Ribosomal_Su5_D2-typ_SF"/>
</dbReference>
<dbReference type="InterPro" id="IPR014721">
    <property type="entry name" value="Ribsml_uS5_D2-typ_fold_subgr"/>
</dbReference>
<protein>
    <submittedName>
        <fullName evidence="10">Galactokinase</fullName>
    </submittedName>
</protein>
<dbReference type="InterPro" id="IPR006203">
    <property type="entry name" value="GHMP_knse_ATP-bd_CS"/>
</dbReference>
<dbReference type="Proteomes" id="UP000712713">
    <property type="component" value="Unassembled WGS sequence"/>
</dbReference>
<proteinExistence type="inferred from homology"/>
<evidence type="ECO:0000313" key="11">
    <source>
        <dbReference type="Proteomes" id="UP000712713"/>
    </source>
</evidence>
<dbReference type="GO" id="GO:0006012">
    <property type="term" value="P:galactose metabolic process"/>
    <property type="evidence" value="ECO:0007669"/>
    <property type="project" value="UniProtKB-KW"/>
</dbReference>
<dbReference type="GO" id="GO:0004335">
    <property type="term" value="F:galactokinase activity"/>
    <property type="evidence" value="ECO:0007669"/>
    <property type="project" value="InterPro"/>
</dbReference>
<feature type="domain" description="GHMP kinase N-terminal" evidence="7">
    <location>
        <begin position="72"/>
        <end position="132"/>
    </location>
</feature>
<dbReference type="EMBL" id="DYZF01000119">
    <property type="protein sequence ID" value="HJE51289.1"/>
    <property type="molecule type" value="Genomic_DNA"/>
</dbReference>
<comment type="caution">
    <text evidence="10">The sequence shown here is derived from an EMBL/GenBank/DDBJ whole genome shotgun (WGS) entry which is preliminary data.</text>
</comment>
<dbReference type="InterPro" id="IPR006204">
    <property type="entry name" value="GHMP_kinase_N_dom"/>
</dbReference>